<keyword evidence="3" id="KW-0349">Heme</keyword>
<evidence type="ECO:0000256" key="4">
    <source>
        <dbReference type="ARBA" id="ARBA00022723"/>
    </source>
</evidence>
<evidence type="ECO:0000313" key="9">
    <source>
        <dbReference type="EMBL" id="OQD78911.1"/>
    </source>
</evidence>
<feature type="region of interest" description="Disordered" evidence="8">
    <location>
        <begin position="348"/>
        <end position="370"/>
    </location>
</feature>
<comment type="cofactor">
    <cofactor evidence="1">
        <name>heme</name>
        <dbReference type="ChEBI" id="CHEBI:30413"/>
    </cofactor>
</comment>
<keyword evidence="7" id="KW-0503">Monooxygenase</keyword>
<proteinExistence type="inferred from homology"/>
<protein>
    <recommendedName>
        <fullName evidence="11">Cytochrome P450</fullName>
    </recommendedName>
</protein>
<evidence type="ECO:0000256" key="8">
    <source>
        <dbReference type="SAM" id="MobiDB-lite"/>
    </source>
</evidence>
<evidence type="ECO:0000256" key="2">
    <source>
        <dbReference type="ARBA" id="ARBA00010617"/>
    </source>
</evidence>
<gene>
    <name evidence="9" type="ORF">PENANT_c072G07632</name>
</gene>
<keyword evidence="4" id="KW-0479">Metal-binding</keyword>
<evidence type="ECO:0000313" key="10">
    <source>
        <dbReference type="Proteomes" id="UP000191672"/>
    </source>
</evidence>
<dbReference type="EMBL" id="MDYN01000072">
    <property type="protein sequence ID" value="OQD78911.1"/>
    <property type="molecule type" value="Genomic_DNA"/>
</dbReference>
<comment type="similarity">
    <text evidence="2">Belongs to the cytochrome P450 family.</text>
</comment>
<keyword evidence="10" id="KW-1185">Reference proteome</keyword>
<name>A0A1V6PPQ9_9EURO</name>
<dbReference type="PANTHER" id="PTHR24305:SF237">
    <property type="entry name" value="CYTOCHROME P450 MONOOXYGENASE ATNE-RELATED"/>
    <property type="match status" value="1"/>
</dbReference>
<evidence type="ECO:0000256" key="1">
    <source>
        <dbReference type="ARBA" id="ARBA00001971"/>
    </source>
</evidence>
<dbReference type="GO" id="GO:0004497">
    <property type="term" value="F:monooxygenase activity"/>
    <property type="evidence" value="ECO:0007669"/>
    <property type="project" value="UniProtKB-KW"/>
</dbReference>
<organism evidence="9 10">
    <name type="scientific">Penicillium antarcticum</name>
    <dbReference type="NCBI Taxonomy" id="416450"/>
    <lineage>
        <taxon>Eukaryota</taxon>
        <taxon>Fungi</taxon>
        <taxon>Dikarya</taxon>
        <taxon>Ascomycota</taxon>
        <taxon>Pezizomycotina</taxon>
        <taxon>Eurotiomycetes</taxon>
        <taxon>Eurotiomycetidae</taxon>
        <taxon>Eurotiales</taxon>
        <taxon>Aspergillaceae</taxon>
        <taxon>Penicillium</taxon>
    </lineage>
</organism>
<sequence length="370" mass="41993">MGDIVRYGPNSLDFNTHSGMSAIYSTRANVRKTETYAAMSASRRTPNTISATDKTVHGFKRRIMSQVFSDQGLRAIEDRFMARINDFIPLLSVGTDEKEWGRPKEMASMCSWLAFDIISDLSFGEHFNMLKSPELRWFPSVIQKLAQRVTIGMIQPKFFNLKIDRLFMASQLKDILNAGTWIRKRSELRACLGNDIKQDLFYKMMNATDPKTGLSFTQKDLWLESIMLLTAGSDTTSAAMSATLFLLGHHPATLARLTEEIRMAFSREDEIHIGQQLNSCKFLQACINESLRLLPSVPNSPPRIVQEGGIQIDQDFIPAGITVGTSIYTLQRNPRYFAAPDEFHPERWFSNPKENIKEDSKMKNAEESLT</sequence>
<dbReference type="InterPro" id="IPR001128">
    <property type="entry name" value="Cyt_P450"/>
</dbReference>
<dbReference type="GO" id="GO:0020037">
    <property type="term" value="F:heme binding"/>
    <property type="evidence" value="ECO:0007669"/>
    <property type="project" value="InterPro"/>
</dbReference>
<evidence type="ECO:0008006" key="11">
    <source>
        <dbReference type="Google" id="ProtNLM"/>
    </source>
</evidence>
<evidence type="ECO:0000256" key="5">
    <source>
        <dbReference type="ARBA" id="ARBA00023002"/>
    </source>
</evidence>
<dbReference type="CDD" id="cd11061">
    <property type="entry name" value="CYP67-like"/>
    <property type="match status" value="1"/>
</dbReference>
<dbReference type="InterPro" id="IPR002401">
    <property type="entry name" value="Cyt_P450_E_grp-I"/>
</dbReference>
<dbReference type="InterPro" id="IPR036396">
    <property type="entry name" value="Cyt_P450_sf"/>
</dbReference>
<feature type="compositionally biased region" description="Basic and acidic residues" evidence="8">
    <location>
        <begin position="354"/>
        <end position="370"/>
    </location>
</feature>
<reference evidence="10" key="1">
    <citation type="journal article" date="2017" name="Nat. Microbiol.">
        <title>Global analysis of biosynthetic gene clusters reveals vast potential of secondary metabolite production in Penicillium species.</title>
        <authorList>
            <person name="Nielsen J.C."/>
            <person name="Grijseels S."/>
            <person name="Prigent S."/>
            <person name="Ji B."/>
            <person name="Dainat J."/>
            <person name="Nielsen K.F."/>
            <person name="Frisvad J.C."/>
            <person name="Workman M."/>
            <person name="Nielsen J."/>
        </authorList>
    </citation>
    <scope>NUCLEOTIDE SEQUENCE [LARGE SCALE GENOMIC DNA]</scope>
    <source>
        <strain evidence="10">IBT 31811</strain>
    </source>
</reference>
<dbReference type="SUPFAM" id="SSF48264">
    <property type="entry name" value="Cytochrome P450"/>
    <property type="match status" value="1"/>
</dbReference>
<evidence type="ECO:0000256" key="6">
    <source>
        <dbReference type="ARBA" id="ARBA00023004"/>
    </source>
</evidence>
<evidence type="ECO:0000256" key="7">
    <source>
        <dbReference type="ARBA" id="ARBA00023033"/>
    </source>
</evidence>
<evidence type="ECO:0000256" key="3">
    <source>
        <dbReference type="ARBA" id="ARBA00022617"/>
    </source>
</evidence>
<keyword evidence="6" id="KW-0408">Iron</keyword>
<dbReference type="GO" id="GO:0005506">
    <property type="term" value="F:iron ion binding"/>
    <property type="evidence" value="ECO:0007669"/>
    <property type="project" value="InterPro"/>
</dbReference>
<keyword evidence="5" id="KW-0560">Oxidoreductase</keyword>
<dbReference type="Gene3D" id="1.10.630.10">
    <property type="entry name" value="Cytochrome P450"/>
    <property type="match status" value="1"/>
</dbReference>
<dbReference type="PRINTS" id="PR00463">
    <property type="entry name" value="EP450I"/>
</dbReference>
<accession>A0A1V6PPQ9</accession>
<dbReference type="AlphaFoldDB" id="A0A1V6PPQ9"/>
<dbReference type="GO" id="GO:0043386">
    <property type="term" value="P:mycotoxin biosynthetic process"/>
    <property type="evidence" value="ECO:0007669"/>
    <property type="project" value="UniProtKB-ARBA"/>
</dbReference>
<dbReference type="GO" id="GO:0016705">
    <property type="term" value="F:oxidoreductase activity, acting on paired donors, with incorporation or reduction of molecular oxygen"/>
    <property type="evidence" value="ECO:0007669"/>
    <property type="project" value="InterPro"/>
</dbReference>
<comment type="caution">
    <text evidence="9">The sequence shown here is derived from an EMBL/GenBank/DDBJ whole genome shotgun (WGS) entry which is preliminary data.</text>
</comment>
<dbReference type="STRING" id="416450.A0A1V6PPQ9"/>
<dbReference type="PANTHER" id="PTHR24305">
    <property type="entry name" value="CYTOCHROME P450"/>
    <property type="match status" value="1"/>
</dbReference>
<dbReference type="InterPro" id="IPR050121">
    <property type="entry name" value="Cytochrome_P450_monoxygenase"/>
</dbReference>
<dbReference type="Pfam" id="PF00067">
    <property type="entry name" value="p450"/>
    <property type="match status" value="1"/>
</dbReference>
<dbReference type="Proteomes" id="UP000191672">
    <property type="component" value="Unassembled WGS sequence"/>
</dbReference>